<dbReference type="EMBL" id="FNBA01000001">
    <property type="protein sequence ID" value="SDE45884.1"/>
    <property type="molecule type" value="Genomic_DNA"/>
</dbReference>
<dbReference type="PANTHER" id="PTHR40590:SF1">
    <property type="entry name" value="CYTOPLASMIC PROTEIN"/>
    <property type="match status" value="1"/>
</dbReference>
<dbReference type="RefSeq" id="WP_093140626.1">
    <property type="nucleotide sequence ID" value="NZ_BMWO01000001.1"/>
</dbReference>
<dbReference type="STRING" id="227084.SAMN05421855_101737"/>
<evidence type="ECO:0000256" key="1">
    <source>
        <dbReference type="SAM" id="SignalP"/>
    </source>
</evidence>
<feature type="chain" id="PRO_5011545909" description="TraB family protein" evidence="1">
    <location>
        <begin position="23"/>
        <end position="287"/>
    </location>
</feature>
<dbReference type="PANTHER" id="PTHR40590">
    <property type="entry name" value="CYTOPLASMIC PROTEIN-RELATED"/>
    <property type="match status" value="1"/>
</dbReference>
<evidence type="ECO:0000313" key="3">
    <source>
        <dbReference type="Proteomes" id="UP000199321"/>
    </source>
</evidence>
<reference evidence="2 3" key="1">
    <citation type="submission" date="2016-10" db="EMBL/GenBank/DDBJ databases">
        <authorList>
            <person name="de Groot N.N."/>
        </authorList>
    </citation>
    <scope>NUCLEOTIDE SEQUENCE [LARGE SCALE GENOMIC DNA]</scope>
    <source>
        <strain evidence="2 3">DSM 16195</strain>
    </source>
</reference>
<dbReference type="Pfam" id="PF01963">
    <property type="entry name" value="TraB_PrgY_gumN"/>
    <property type="match status" value="1"/>
</dbReference>
<feature type="signal peptide" evidence="1">
    <location>
        <begin position="1"/>
        <end position="22"/>
    </location>
</feature>
<organism evidence="2 3">
    <name type="scientific">Ulvibacter litoralis</name>
    <dbReference type="NCBI Taxonomy" id="227084"/>
    <lineage>
        <taxon>Bacteria</taxon>
        <taxon>Pseudomonadati</taxon>
        <taxon>Bacteroidota</taxon>
        <taxon>Flavobacteriia</taxon>
        <taxon>Flavobacteriales</taxon>
        <taxon>Flavobacteriaceae</taxon>
        <taxon>Ulvibacter</taxon>
    </lineage>
</organism>
<proteinExistence type="predicted"/>
<accession>A0A1G7D2H8</accession>
<keyword evidence="3" id="KW-1185">Reference proteome</keyword>
<sequence length="287" mass="32617">MKNFKSVLVACICMMVFFNGKAQQENSLLWKVEGNGIKTSYVFGTFHMLPKEDFQLKQKVKNAIESSETIVLELDMDDPNLQSEMMKESVLSEGNSLKNFMDEQEYARLDAYFNEKMGVGMDKFVSFKPMVLSSMVMMTYLGKGFASYEGTLIEMAAAQQKEVKGLETVAFQMGMFDKQPYEDQIDDVVKLLVEDAFMKDMFAEMIALYKAEDIQNLYAYMDEYFDGDVELMERLLHERNANWIPKIGALSKEEAVFYGVGAGHLGGDKGVINLLKKEGYTVTPILE</sequence>
<keyword evidence="1" id="KW-0732">Signal</keyword>
<protein>
    <recommendedName>
        <fullName evidence="4">TraB family protein</fullName>
    </recommendedName>
</protein>
<name>A0A1G7D2H8_9FLAO</name>
<dbReference type="InterPro" id="IPR047111">
    <property type="entry name" value="YbaP-like"/>
</dbReference>
<evidence type="ECO:0000313" key="2">
    <source>
        <dbReference type="EMBL" id="SDE45884.1"/>
    </source>
</evidence>
<dbReference type="CDD" id="cd14789">
    <property type="entry name" value="Tiki"/>
    <property type="match status" value="1"/>
</dbReference>
<dbReference type="InterPro" id="IPR002816">
    <property type="entry name" value="TraB/PrgY/GumN_fam"/>
</dbReference>
<dbReference type="Proteomes" id="UP000199321">
    <property type="component" value="Unassembled WGS sequence"/>
</dbReference>
<evidence type="ECO:0008006" key="4">
    <source>
        <dbReference type="Google" id="ProtNLM"/>
    </source>
</evidence>
<dbReference type="OrthoDB" id="9798714at2"/>
<gene>
    <name evidence="2" type="ORF">SAMN05421855_101737</name>
</gene>
<dbReference type="AlphaFoldDB" id="A0A1G7D2H8"/>